<dbReference type="OrthoDB" id="9802039at2"/>
<dbReference type="PROSITE" id="PS50937">
    <property type="entry name" value="HTH_MERR_2"/>
    <property type="match status" value="1"/>
</dbReference>
<dbReference type="AlphaFoldDB" id="A0A147EWP2"/>
<comment type="caution">
    <text evidence="5">The sequence shown here is derived from an EMBL/GenBank/DDBJ whole genome shotgun (WGS) entry which is preliminary data.</text>
</comment>
<sequence>MRIGEVAAATGTTTKTVRFYEERGLLPTAGRASNGYREYGKNTLIRLNFIRRSRLSGLTLAQIGDILRVRDAGSAPCAHVNDALQNQLHDLDQKILELQALRATVAGYRDAVASADPAGCDPDQICSYL</sequence>
<dbReference type="GO" id="GO:0003677">
    <property type="term" value="F:DNA binding"/>
    <property type="evidence" value="ECO:0007669"/>
    <property type="project" value="UniProtKB-KW"/>
</dbReference>
<dbReference type="PATRIC" id="fig|2033.6.peg.3492"/>
<evidence type="ECO:0000313" key="6">
    <source>
        <dbReference type="Proteomes" id="UP000075025"/>
    </source>
</evidence>
<dbReference type="GO" id="GO:0003700">
    <property type="term" value="F:DNA-binding transcription factor activity"/>
    <property type="evidence" value="ECO:0007669"/>
    <property type="project" value="InterPro"/>
</dbReference>
<dbReference type="InterPro" id="IPR047057">
    <property type="entry name" value="MerR_fam"/>
</dbReference>
<gene>
    <name evidence="5" type="ORF">NS220_11270</name>
</gene>
<protein>
    <submittedName>
        <fullName evidence="5">MerR family transcriptional regulator</fullName>
    </submittedName>
</protein>
<reference evidence="5 6" key="1">
    <citation type="journal article" date="2016" name="Front. Microbiol.">
        <title>Genomic Resource of Rice Seed Associated Bacteria.</title>
        <authorList>
            <person name="Midha S."/>
            <person name="Bansal K."/>
            <person name="Sharma S."/>
            <person name="Kumar N."/>
            <person name="Patil P.P."/>
            <person name="Chaudhry V."/>
            <person name="Patil P.B."/>
        </authorList>
    </citation>
    <scope>NUCLEOTIDE SEQUENCE [LARGE SCALE GENOMIC DNA]</scope>
    <source>
        <strain evidence="5 6">NS220</strain>
    </source>
</reference>
<accession>A0A147EWP2</accession>
<dbReference type="SMART" id="SM00422">
    <property type="entry name" value="HTH_MERR"/>
    <property type="match status" value="1"/>
</dbReference>
<feature type="domain" description="HTH merR-type" evidence="4">
    <location>
        <begin position="1"/>
        <end position="69"/>
    </location>
</feature>
<dbReference type="RefSeq" id="WP_058624143.1">
    <property type="nucleotide sequence ID" value="NZ_LDRT01000072.1"/>
</dbReference>
<dbReference type="Proteomes" id="UP000075025">
    <property type="component" value="Unassembled WGS sequence"/>
</dbReference>
<evidence type="ECO:0000313" key="5">
    <source>
        <dbReference type="EMBL" id="KTR93816.1"/>
    </source>
</evidence>
<dbReference type="PANTHER" id="PTHR30204:SF94">
    <property type="entry name" value="HEAVY METAL-DEPENDENT TRANSCRIPTIONAL REGULATOR HI_0293-RELATED"/>
    <property type="match status" value="1"/>
</dbReference>
<dbReference type="SUPFAM" id="SSF46955">
    <property type="entry name" value="Putative DNA-binding domain"/>
    <property type="match status" value="1"/>
</dbReference>
<dbReference type="PRINTS" id="PR00040">
    <property type="entry name" value="HTHMERR"/>
</dbReference>
<dbReference type="PANTHER" id="PTHR30204">
    <property type="entry name" value="REDOX-CYCLING DRUG-SENSING TRANSCRIPTIONAL ACTIVATOR SOXR"/>
    <property type="match status" value="1"/>
</dbReference>
<keyword evidence="2" id="KW-0238">DNA-binding</keyword>
<evidence type="ECO:0000259" key="4">
    <source>
        <dbReference type="PROSITE" id="PS50937"/>
    </source>
</evidence>
<keyword evidence="1" id="KW-0805">Transcription regulation</keyword>
<keyword evidence="3" id="KW-0804">Transcription</keyword>
<dbReference type="InterPro" id="IPR000551">
    <property type="entry name" value="MerR-type_HTH_dom"/>
</dbReference>
<dbReference type="EMBL" id="LDRT01000072">
    <property type="protein sequence ID" value="KTR93816.1"/>
    <property type="molecule type" value="Genomic_DNA"/>
</dbReference>
<name>A0A147EWP2_MICTE</name>
<evidence type="ECO:0000256" key="2">
    <source>
        <dbReference type="ARBA" id="ARBA00023125"/>
    </source>
</evidence>
<dbReference type="InterPro" id="IPR009061">
    <property type="entry name" value="DNA-bd_dom_put_sf"/>
</dbReference>
<evidence type="ECO:0000256" key="3">
    <source>
        <dbReference type="ARBA" id="ARBA00023163"/>
    </source>
</evidence>
<evidence type="ECO:0000256" key="1">
    <source>
        <dbReference type="ARBA" id="ARBA00023015"/>
    </source>
</evidence>
<organism evidence="5 6">
    <name type="scientific">Microbacterium testaceum</name>
    <name type="common">Aureobacterium testaceum</name>
    <name type="synonym">Brevibacterium testaceum</name>
    <dbReference type="NCBI Taxonomy" id="2033"/>
    <lineage>
        <taxon>Bacteria</taxon>
        <taxon>Bacillati</taxon>
        <taxon>Actinomycetota</taxon>
        <taxon>Actinomycetes</taxon>
        <taxon>Micrococcales</taxon>
        <taxon>Microbacteriaceae</taxon>
        <taxon>Microbacterium</taxon>
    </lineage>
</organism>
<proteinExistence type="predicted"/>
<dbReference type="Pfam" id="PF13411">
    <property type="entry name" value="MerR_1"/>
    <property type="match status" value="1"/>
</dbReference>
<dbReference type="Gene3D" id="1.10.1660.10">
    <property type="match status" value="1"/>
</dbReference>